<feature type="compositionally biased region" description="Polar residues" evidence="1">
    <location>
        <begin position="167"/>
        <end position="185"/>
    </location>
</feature>
<reference evidence="2" key="1">
    <citation type="journal article" date="2022" name="G3 (Bethesda)">
        <title>High quality genome of the basidiomycete yeast Dioszegia hungarica PDD-24b-2 isolated from cloud water.</title>
        <authorList>
            <person name="Jarrige D."/>
            <person name="Haridas S."/>
            <person name="Bleykasten-Grosshans C."/>
            <person name="Joly M."/>
            <person name="Nadalig T."/>
            <person name="Sancelme M."/>
            <person name="Vuilleumier S."/>
            <person name="Grigoriev I.V."/>
            <person name="Amato P."/>
            <person name="Bringel F."/>
        </authorList>
    </citation>
    <scope>NUCLEOTIDE SEQUENCE</scope>
    <source>
        <strain evidence="2">PDD-24b-2</strain>
    </source>
</reference>
<evidence type="ECO:0000256" key="1">
    <source>
        <dbReference type="SAM" id="MobiDB-lite"/>
    </source>
</evidence>
<keyword evidence="3" id="KW-1185">Reference proteome</keyword>
<dbReference type="EMBL" id="JAKWFO010000005">
    <property type="protein sequence ID" value="KAI9636976.1"/>
    <property type="molecule type" value="Genomic_DNA"/>
</dbReference>
<sequence>MSAPATPVSAQASIRIRRRRYIPSPRAPLIAASSALPSSDLPLRIRQPAERTRAVSEGPTIRGIRVAFAETPVKLRELEVGWRERRKASLVLAERIQVGTPASQAEANKAAISRHGKKEREEAQRREKRLPQLKAEPKPTSSVPRSRRATVSGEPPAPRRENIPSDRITQQPTKSRGNGTGTKSGTQPVPSPQLAPPSPPPTPPPILSRSKKPDTVLAHAQQYTTRLGSQPRPPFPITSVPLPPTNRPVPLTARSPDTIHIHPAESLVGITLRLGRTSQSITITQDGRVITFSAQPVQASPRQLRLSNWANWSEEDRRDWDIVRRLIEGYKRHTPKLGQAIPTSRTSHYHLLEPTGHSAHLRSRVYVVT</sequence>
<accession>A0AA38LX42</accession>
<dbReference type="GeneID" id="77732759"/>
<feature type="compositionally biased region" description="Pro residues" evidence="1">
    <location>
        <begin position="231"/>
        <end position="245"/>
    </location>
</feature>
<organism evidence="2 3">
    <name type="scientific">Dioszegia hungarica</name>
    <dbReference type="NCBI Taxonomy" id="4972"/>
    <lineage>
        <taxon>Eukaryota</taxon>
        <taxon>Fungi</taxon>
        <taxon>Dikarya</taxon>
        <taxon>Basidiomycota</taxon>
        <taxon>Agaricomycotina</taxon>
        <taxon>Tremellomycetes</taxon>
        <taxon>Tremellales</taxon>
        <taxon>Bulleribasidiaceae</taxon>
        <taxon>Dioszegia</taxon>
    </lineage>
</organism>
<name>A0AA38LX42_9TREE</name>
<protein>
    <submittedName>
        <fullName evidence="2">Uncharacterized protein</fullName>
    </submittedName>
</protein>
<dbReference type="AlphaFoldDB" id="A0AA38LX42"/>
<feature type="region of interest" description="Disordered" evidence="1">
    <location>
        <begin position="101"/>
        <end position="245"/>
    </location>
</feature>
<proteinExistence type="predicted"/>
<evidence type="ECO:0000313" key="3">
    <source>
        <dbReference type="Proteomes" id="UP001164286"/>
    </source>
</evidence>
<feature type="compositionally biased region" description="Pro residues" evidence="1">
    <location>
        <begin position="189"/>
        <end position="206"/>
    </location>
</feature>
<gene>
    <name evidence="2" type="ORF">MKK02DRAFT_45684</name>
</gene>
<dbReference type="RefSeq" id="XP_052946753.1">
    <property type="nucleotide sequence ID" value="XM_053093554.1"/>
</dbReference>
<evidence type="ECO:0000313" key="2">
    <source>
        <dbReference type="EMBL" id="KAI9636976.1"/>
    </source>
</evidence>
<dbReference type="Proteomes" id="UP001164286">
    <property type="component" value="Unassembled WGS sequence"/>
</dbReference>
<comment type="caution">
    <text evidence="2">The sequence shown here is derived from an EMBL/GenBank/DDBJ whole genome shotgun (WGS) entry which is preliminary data.</text>
</comment>